<proteinExistence type="predicted"/>
<comment type="caution">
    <text evidence="1">The sequence shown here is derived from an EMBL/GenBank/DDBJ whole genome shotgun (WGS) entry which is preliminary data.</text>
</comment>
<dbReference type="Proteomes" id="UP000266272">
    <property type="component" value="Unassembled WGS sequence"/>
</dbReference>
<organism evidence="1 2">
    <name type="scientific">Trichoderma arundinaceum</name>
    <dbReference type="NCBI Taxonomy" id="490622"/>
    <lineage>
        <taxon>Eukaryota</taxon>
        <taxon>Fungi</taxon>
        <taxon>Dikarya</taxon>
        <taxon>Ascomycota</taxon>
        <taxon>Pezizomycotina</taxon>
        <taxon>Sordariomycetes</taxon>
        <taxon>Hypocreomycetidae</taxon>
        <taxon>Hypocreales</taxon>
        <taxon>Hypocreaceae</taxon>
        <taxon>Trichoderma</taxon>
    </lineage>
</organism>
<protein>
    <submittedName>
        <fullName evidence="1">Uncharacterized protein</fullName>
    </submittedName>
</protein>
<evidence type="ECO:0000313" key="2">
    <source>
        <dbReference type="Proteomes" id="UP000266272"/>
    </source>
</evidence>
<gene>
    <name evidence="1" type="ORF">TARUN_7277</name>
</gene>
<reference evidence="1 2" key="1">
    <citation type="journal article" date="2018" name="PLoS Pathog.">
        <title>Evolution of structural diversity of trichothecenes, a family of toxins produced by plant pathogenic and entomopathogenic fungi.</title>
        <authorList>
            <person name="Proctor R.H."/>
            <person name="McCormick S.P."/>
            <person name="Kim H.S."/>
            <person name="Cardoza R.E."/>
            <person name="Stanley A.M."/>
            <person name="Lindo L."/>
            <person name="Kelly A."/>
            <person name="Brown D.W."/>
            <person name="Lee T."/>
            <person name="Vaughan M.M."/>
            <person name="Alexander N.J."/>
            <person name="Busman M."/>
            <person name="Gutierrez S."/>
        </authorList>
    </citation>
    <scope>NUCLEOTIDE SEQUENCE [LARGE SCALE GENOMIC DNA]</scope>
    <source>
        <strain evidence="1 2">IBT 40837</strain>
    </source>
</reference>
<accession>A0A395NFY3</accession>
<sequence>MGQDRGGPIAAGFVYGWYGVPGGAKSCTQVSGAFTGLGGFGYFARGMEYIQGSGAELRTAEEDLHAASLQFSYPSDSAAVGAPVSEGFASPGAQGAIPAWRR</sequence>
<dbReference type="EMBL" id="PXOA01000485">
    <property type="protein sequence ID" value="RFU74995.1"/>
    <property type="molecule type" value="Genomic_DNA"/>
</dbReference>
<dbReference type="AlphaFoldDB" id="A0A395NFY3"/>
<evidence type="ECO:0000313" key="1">
    <source>
        <dbReference type="EMBL" id="RFU74995.1"/>
    </source>
</evidence>
<name>A0A395NFY3_TRIAR</name>
<keyword evidence="2" id="KW-1185">Reference proteome</keyword>